<organism evidence="1 2">
    <name type="scientific">Rhizopogon vinicolor AM-OR11-026</name>
    <dbReference type="NCBI Taxonomy" id="1314800"/>
    <lineage>
        <taxon>Eukaryota</taxon>
        <taxon>Fungi</taxon>
        <taxon>Dikarya</taxon>
        <taxon>Basidiomycota</taxon>
        <taxon>Agaricomycotina</taxon>
        <taxon>Agaricomycetes</taxon>
        <taxon>Agaricomycetidae</taxon>
        <taxon>Boletales</taxon>
        <taxon>Suillineae</taxon>
        <taxon>Rhizopogonaceae</taxon>
        <taxon>Rhizopogon</taxon>
    </lineage>
</organism>
<keyword evidence="2" id="KW-1185">Reference proteome</keyword>
<evidence type="ECO:0000313" key="1">
    <source>
        <dbReference type="EMBL" id="OAX32676.1"/>
    </source>
</evidence>
<dbReference type="EMBL" id="KV448943">
    <property type="protein sequence ID" value="OAX32676.1"/>
    <property type="molecule type" value="Genomic_DNA"/>
</dbReference>
<reference evidence="1 2" key="1">
    <citation type="submission" date="2016-06" db="EMBL/GenBank/DDBJ databases">
        <title>Comparative genomics of the ectomycorrhizal sister species Rhizopogon vinicolor and Rhizopogon vesiculosus (Basidiomycota: Boletales) reveals a divergence of the mating type B locus.</title>
        <authorList>
            <consortium name="DOE Joint Genome Institute"/>
            <person name="Mujic A.B."/>
            <person name="Kuo A."/>
            <person name="Tritt A."/>
            <person name="Lipzen A."/>
            <person name="Chen C."/>
            <person name="Johnson J."/>
            <person name="Sharma A."/>
            <person name="Barry K."/>
            <person name="Grigoriev I.V."/>
            <person name="Spatafora J.W."/>
        </authorList>
    </citation>
    <scope>NUCLEOTIDE SEQUENCE [LARGE SCALE GENOMIC DNA]</scope>
    <source>
        <strain evidence="1 2">AM-OR11-026</strain>
    </source>
</reference>
<dbReference type="Proteomes" id="UP000092154">
    <property type="component" value="Unassembled WGS sequence"/>
</dbReference>
<gene>
    <name evidence="1" type="ORF">K503DRAFT_589880</name>
</gene>
<accession>A0A1B7MJB0</accession>
<sequence length="130" mass="14674">MSKRSTSTHEFFSVKPYDVTGSQSQLVTFSACSRRSCRRRDTLVIPLLFEADSFGRVAIQHRDIHMSVSVDTSTKKPSCDFRSFFPGFASLKRLAVATEQMLCNSQLIPQAVVIIRPGLCVFQRICYPSF</sequence>
<proteinExistence type="predicted"/>
<protein>
    <submittedName>
        <fullName evidence="1">Uncharacterized protein</fullName>
    </submittedName>
</protein>
<dbReference type="InParanoid" id="A0A1B7MJB0"/>
<dbReference type="AlphaFoldDB" id="A0A1B7MJB0"/>
<evidence type="ECO:0000313" key="2">
    <source>
        <dbReference type="Proteomes" id="UP000092154"/>
    </source>
</evidence>
<name>A0A1B7MJB0_9AGAM</name>
<dbReference type="PROSITE" id="PS51257">
    <property type="entry name" value="PROKAR_LIPOPROTEIN"/>
    <property type="match status" value="1"/>
</dbReference>